<accession>A0A7S5R5I8</accession>
<name>A0A7S5R5I8_9CAUD</name>
<keyword evidence="2" id="KW-1185">Reference proteome</keyword>
<proteinExistence type="predicted"/>
<reference evidence="1 2" key="1">
    <citation type="submission" date="2020-01" db="EMBL/GenBank/DDBJ databases">
        <title>Patterns of diversity and host range of bacteriophage communities associated with bean-nodulatin bacteria.</title>
        <authorList>
            <person name="Vann Cauwenberghe J."/>
            <person name="Santamaria R.I."/>
            <person name="Bustos P."/>
            <person name="Juarez S."/>
            <person name="Gonzalez V."/>
        </authorList>
    </citation>
    <scope>NUCLEOTIDE SEQUENCE [LARGE SCALE GENOMIC DNA]</scope>
</reference>
<sequence length="66" mass="7639">MSSTRAKKEDLTPEQIMELKETHVILHEDDVYIEFVPNIVETIMLDKFFSAINPEEENNGDNNLTT</sequence>
<protein>
    <submittedName>
        <fullName evidence="1">Uncharacterized protein</fullName>
    </submittedName>
</protein>
<organism evidence="1 2">
    <name type="scientific">Rhizobium phage RHph_TM30</name>
    <dbReference type="NCBI Taxonomy" id="2509764"/>
    <lineage>
        <taxon>Viruses</taxon>
        <taxon>Duplodnaviria</taxon>
        <taxon>Heunggongvirae</taxon>
        <taxon>Uroviricota</taxon>
        <taxon>Caudoviricetes</taxon>
        <taxon>Kleczkowskaviridae</taxon>
        <taxon>Cuauhnahuacvirus</taxon>
        <taxon>Cuauhnahuacvirus TM30</taxon>
    </lineage>
</organism>
<evidence type="ECO:0000313" key="1">
    <source>
        <dbReference type="EMBL" id="QIG71362.1"/>
    </source>
</evidence>
<gene>
    <name evidence="1" type="ORF">EVB93_255</name>
</gene>
<evidence type="ECO:0000313" key="2">
    <source>
        <dbReference type="Proteomes" id="UP000629603"/>
    </source>
</evidence>
<dbReference type="EMBL" id="MN988521">
    <property type="protein sequence ID" value="QIG71362.1"/>
    <property type="molecule type" value="Genomic_DNA"/>
</dbReference>
<dbReference type="Proteomes" id="UP000629603">
    <property type="component" value="Segment"/>
</dbReference>